<dbReference type="Proteomes" id="UP000756132">
    <property type="component" value="Chromosome 7"/>
</dbReference>
<sequence length="306" mass="32987">MSTTTAPVPAVTTIFTPPASCLDSTYTLRPQGIDYTSDRDTQTLIKAYSTECYPSQATLSDGYVFVSPGLCPSAWTIASGLRVSDDFYHCGSWPSMSSVILLSERTAIATEVFPRQTPYMIAWQNSDLSILQHHPTATGTFDIPTGSTIPAATTITPTPFADADSGTSSSPNLATSTNALDAQRVELSTGAKAGIGVGVAAGVMILVLVAFLFWRRRRKQRAAAAQHAPIPQEDLTPEVHGEHRHMYQLGDEGIIHQAGAGKKSTEIYQAGDGKKSVRHDYYSTGRCDSLRHIQPAGMLRSDIETY</sequence>
<evidence type="ECO:0000256" key="4">
    <source>
        <dbReference type="ARBA" id="ARBA00023136"/>
    </source>
</evidence>
<evidence type="ECO:0000256" key="2">
    <source>
        <dbReference type="ARBA" id="ARBA00022692"/>
    </source>
</evidence>
<evidence type="ECO:0000256" key="1">
    <source>
        <dbReference type="ARBA" id="ARBA00004167"/>
    </source>
</evidence>
<dbReference type="EMBL" id="CP090169">
    <property type="protein sequence ID" value="UJO19629.1"/>
    <property type="molecule type" value="Genomic_DNA"/>
</dbReference>
<dbReference type="PANTHER" id="PTHR15549">
    <property type="entry name" value="PAIRED IMMUNOGLOBULIN-LIKE TYPE 2 RECEPTOR"/>
    <property type="match status" value="1"/>
</dbReference>
<dbReference type="OrthoDB" id="4770059at2759"/>
<dbReference type="GO" id="GO:0071944">
    <property type="term" value="C:cell periphery"/>
    <property type="evidence" value="ECO:0007669"/>
    <property type="project" value="UniProtKB-ARBA"/>
</dbReference>
<accession>A0A9Q8URB4</accession>
<reference evidence="6" key="1">
    <citation type="submission" date="2021-12" db="EMBL/GenBank/DDBJ databases">
        <authorList>
            <person name="Zaccaron A."/>
            <person name="Stergiopoulos I."/>
        </authorList>
    </citation>
    <scope>NUCLEOTIDE SEQUENCE</scope>
    <source>
        <strain evidence="6">Race5_Kim</strain>
    </source>
</reference>
<dbReference type="InterPro" id="IPR051694">
    <property type="entry name" value="Immunoregulatory_rcpt-like"/>
</dbReference>
<evidence type="ECO:0000256" key="5">
    <source>
        <dbReference type="SAM" id="Phobius"/>
    </source>
</evidence>
<keyword evidence="3 5" id="KW-1133">Transmembrane helix</keyword>
<dbReference type="GO" id="GO:0016020">
    <property type="term" value="C:membrane"/>
    <property type="evidence" value="ECO:0007669"/>
    <property type="project" value="UniProtKB-SubCell"/>
</dbReference>
<gene>
    <name evidence="6" type="ORF">CLAFUR5_10354</name>
</gene>
<dbReference type="AlphaFoldDB" id="A0A9Q8URB4"/>
<evidence type="ECO:0000313" key="6">
    <source>
        <dbReference type="EMBL" id="UJO19629.1"/>
    </source>
</evidence>
<name>A0A9Q8URB4_PASFU</name>
<evidence type="ECO:0000313" key="7">
    <source>
        <dbReference type="Proteomes" id="UP000756132"/>
    </source>
</evidence>
<reference evidence="6" key="2">
    <citation type="journal article" date="2022" name="Microb. Genom.">
        <title>A chromosome-scale genome assembly of the tomato pathogen Cladosporium fulvum reveals a compartmentalized genome architecture and the presence of a dispensable chromosome.</title>
        <authorList>
            <person name="Zaccaron A.Z."/>
            <person name="Chen L.H."/>
            <person name="Samaras A."/>
            <person name="Stergiopoulos I."/>
        </authorList>
    </citation>
    <scope>NUCLEOTIDE SEQUENCE</scope>
    <source>
        <strain evidence="6">Race5_Kim</strain>
    </source>
</reference>
<dbReference type="GeneID" id="71990232"/>
<protein>
    <submittedName>
        <fullName evidence="6">Uncharacterized protein</fullName>
    </submittedName>
</protein>
<evidence type="ECO:0000256" key="3">
    <source>
        <dbReference type="ARBA" id="ARBA00022989"/>
    </source>
</evidence>
<dbReference type="NCBIfam" id="TIGR01167">
    <property type="entry name" value="LPXTG_anchor"/>
    <property type="match status" value="1"/>
</dbReference>
<feature type="transmembrane region" description="Helical" evidence="5">
    <location>
        <begin position="193"/>
        <end position="214"/>
    </location>
</feature>
<keyword evidence="7" id="KW-1185">Reference proteome</keyword>
<keyword evidence="4 5" id="KW-0472">Membrane</keyword>
<dbReference type="RefSeq" id="XP_047763995.1">
    <property type="nucleotide sequence ID" value="XM_047909502.1"/>
</dbReference>
<proteinExistence type="predicted"/>
<dbReference type="PANTHER" id="PTHR15549:SF26">
    <property type="entry name" value="AXIAL BUDDING PATTERN PROTEIN 2-RELATED"/>
    <property type="match status" value="1"/>
</dbReference>
<keyword evidence="2 5" id="KW-0812">Transmembrane</keyword>
<comment type="subcellular location">
    <subcellularLocation>
        <location evidence="1">Membrane</location>
        <topology evidence="1">Single-pass membrane protein</topology>
    </subcellularLocation>
</comment>
<dbReference type="KEGG" id="ffu:CLAFUR5_10354"/>
<organism evidence="6 7">
    <name type="scientific">Passalora fulva</name>
    <name type="common">Tomato leaf mold</name>
    <name type="synonym">Cladosporium fulvum</name>
    <dbReference type="NCBI Taxonomy" id="5499"/>
    <lineage>
        <taxon>Eukaryota</taxon>
        <taxon>Fungi</taxon>
        <taxon>Dikarya</taxon>
        <taxon>Ascomycota</taxon>
        <taxon>Pezizomycotina</taxon>
        <taxon>Dothideomycetes</taxon>
        <taxon>Dothideomycetidae</taxon>
        <taxon>Mycosphaerellales</taxon>
        <taxon>Mycosphaerellaceae</taxon>
        <taxon>Fulvia</taxon>
    </lineage>
</organism>